<feature type="transmembrane region" description="Helical" evidence="1">
    <location>
        <begin position="190"/>
        <end position="208"/>
    </location>
</feature>
<dbReference type="InterPro" id="IPR007621">
    <property type="entry name" value="TPM_dom"/>
</dbReference>
<dbReference type="Pfam" id="PF04536">
    <property type="entry name" value="TPM_phosphatase"/>
    <property type="match status" value="1"/>
</dbReference>
<dbReference type="Gene3D" id="3.10.310.50">
    <property type="match status" value="1"/>
</dbReference>
<dbReference type="EMBL" id="JBDJNQ010000002">
    <property type="protein sequence ID" value="MEN5376737.1"/>
    <property type="molecule type" value="Genomic_DNA"/>
</dbReference>
<protein>
    <submittedName>
        <fullName evidence="3">TPM domain-containing protein</fullName>
    </submittedName>
</protein>
<comment type="caution">
    <text evidence="3">The sequence shown here is derived from an EMBL/GenBank/DDBJ whole genome shotgun (WGS) entry which is preliminary data.</text>
</comment>
<keyword evidence="4" id="KW-1185">Reference proteome</keyword>
<sequence>MDKRKEYRSLTKIRLSAIRIFVMTAVAVLFSIAGVFAQDDFPATSNRLVNDYTNTLSPTQVQQLEQKLLAFEDSTSIQIAVVLMNSTGSYDISDYAVRLAQKWGVGNKKYNTGILLLAAIGDRAVTIQTGYGIEGAVPDAIAHRIIENEIKPAFRAQDYFSGVNKATDALISYTKGEYKADPKQPQGKGGTSKMLIVIVIVIIVIAVISRKGGNGGNGGGKVMNGTGTSDLFWWTLLNTLGRGGSGGGGFGGGGDSGGFGGFGGGGFGGGGASGRW</sequence>
<feature type="domain" description="TPM" evidence="2">
    <location>
        <begin position="49"/>
        <end position="172"/>
    </location>
</feature>
<evidence type="ECO:0000313" key="3">
    <source>
        <dbReference type="EMBL" id="MEN5376737.1"/>
    </source>
</evidence>
<gene>
    <name evidence="3" type="ORF">ABE541_05625</name>
</gene>
<dbReference type="PANTHER" id="PTHR30373:SF2">
    <property type="entry name" value="UPF0603 PROTEIN YGCG"/>
    <property type="match status" value="1"/>
</dbReference>
<evidence type="ECO:0000256" key="1">
    <source>
        <dbReference type="SAM" id="Phobius"/>
    </source>
</evidence>
<evidence type="ECO:0000259" key="2">
    <source>
        <dbReference type="Pfam" id="PF04536"/>
    </source>
</evidence>
<reference evidence="3 4" key="1">
    <citation type="submission" date="2024-04" db="EMBL/GenBank/DDBJ databases">
        <title>WGS of bacteria from Torrens River.</title>
        <authorList>
            <person name="Wyrsch E.R."/>
            <person name="Drigo B."/>
        </authorList>
    </citation>
    <scope>NUCLEOTIDE SEQUENCE [LARGE SCALE GENOMIC DNA]</scope>
    <source>
        <strain evidence="3 4">TWI391</strain>
    </source>
</reference>
<keyword evidence="1" id="KW-1133">Transmembrane helix</keyword>
<name>A0ABV0BQE4_9SPHI</name>
<accession>A0ABV0BQE4</accession>
<keyword evidence="1" id="KW-0472">Membrane</keyword>
<keyword evidence="1" id="KW-0812">Transmembrane</keyword>
<dbReference type="PANTHER" id="PTHR30373">
    <property type="entry name" value="UPF0603 PROTEIN YGCG"/>
    <property type="match status" value="1"/>
</dbReference>
<dbReference type="Proteomes" id="UP001409291">
    <property type="component" value="Unassembled WGS sequence"/>
</dbReference>
<evidence type="ECO:0000313" key="4">
    <source>
        <dbReference type="Proteomes" id="UP001409291"/>
    </source>
</evidence>
<proteinExistence type="predicted"/>
<organism evidence="3 4">
    <name type="scientific">Sphingobacterium kitahiroshimense</name>
    <dbReference type="NCBI Taxonomy" id="470446"/>
    <lineage>
        <taxon>Bacteria</taxon>
        <taxon>Pseudomonadati</taxon>
        <taxon>Bacteroidota</taxon>
        <taxon>Sphingobacteriia</taxon>
        <taxon>Sphingobacteriales</taxon>
        <taxon>Sphingobacteriaceae</taxon>
        <taxon>Sphingobacterium</taxon>
    </lineage>
</organism>